<feature type="transmembrane region" description="Helical" evidence="1">
    <location>
        <begin position="20"/>
        <end position="41"/>
    </location>
</feature>
<evidence type="ECO:0000256" key="1">
    <source>
        <dbReference type="SAM" id="Phobius"/>
    </source>
</evidence>
<comment type="caution">
    <text evidence="2">The sequence shown here is derived from an EMBL/GenBank/DDBJ whole genome shotgun (WGS) entry which is preliminary data.</text>
</comment>
<dbReference type="Proteomes" id="UP000032452">
    <property type="component" value="Unassembled WGS sequence"/>
</dbReference>
<keyword evidence="1" id="KW-0472">Membrane</keyword>
<dbReference type="STRING" id="1618023.UH38_12935"/>
<dbReference type="EMBL" id="JYON01000012">
    <property type="protein sequence ID" value="KJH71446.1"/>
    <property type="molecule type" value="Genomic_DNA"/>
</dbReference>
<sequence length="60" mass="6941">MSALLKTRQWLGKFHPIISLFIDFVINAVINLLILIILPAIRAAVHDFYDLILLIVKRKQ</sequence>
<accession>A0A0D8ZW46</accession>
<keyword evidence="3" id="KW-1185">Reference proteome</keyword>
<protein>
    <submittedName>
        <fullName evidence="2">Uncharacterized protein</fullName>
    </submittedName>
</protein>
<gene>
    <name evidence="2" type="ORF">UH38_12935</name>
</gene>
<dbReference type="AlphaFoldDB" id="A0A0D8ZW46"/>
<name>A0A0D8ZW46_9CYAN</name>
<proteinExistence type="predicted"/>
<keyword evidence="1" id="KW-1133">Transmembrane helix</keyword>
<reference evidence="2 3" key="1">
    <citation type="submission" date="2015-02" db="EMBL/GenBank/DDBJ databases">
        <title>Draft genome of a novel marine cyanobacterium (Chroococcales) isolated from South Atlantic Ocean.</title>
        <authorList>
            <person name="Rigonato J."/>
            <person name="Alvarenga D.O."/>
            <person name="Branco L.H."/>
            <person name="Varani A.M."/>
            <person name="Brandini F.P."/>
            <person name="Fiore M.F."/>
        </authorList>
    </citation>
    <scope>NUCLEOTIDE SEQUENCE [LARGE SCALE GENOMIC DNA]</scope>
    <source>
        <strain evidence="2 3">CENA595</strain>
    </source>
</reference>
<evidence type="ECO:0000313" key="3">
    <source>
        <dbReference type="Proteomes" id="UP000032452"/>
    </source>
</evidence>
<keyword evidence="1" id="KW-0812">Transmembrane</keyword>
<evidence type="ECO:0000313" key="2">
    <source>
        <dbReference type="EMBL" id="KJH71446.1"/>
    </source>
</evidence>
<organism evidence="2 3">
    <name type="scientific">Aliterella atlantica CENA595</name>
    <dbReference type="NCBI Taxonomy" id="1618023"/>
    <lineage>
        <taxon>Bacteria</taxon>
        <taxon>Bacillati</taxon>
        <taxon>Cyanobacteriota</taxon>
        <taxon>Cyanophyceae</taxon>
        <taxon>Chroococcidiopsidales</taxon>
        <taxon>Aliterellaceae</taxon>
        <taxon>Aliterella</taxon>
    </lineage>
</organism>